<dbReference type="Pfam" id="PF13419">
    <property type="entry name" value="HAD_2"/>
    <property type="match status" value="1"/>
</dbReference>
<dbReference type="EMBL" id="CP036279">
    <property type="protein sequence ID" value="QDU63857.1"/>
    <property type="molecule type" value="Genomic_DNA"/>
</dbReference>
<dbReference type="AlphaFoldDB" id="A0A518BA95"/>
<comment type="pathway">
    <text evidence="2">Organic acid metabolism; glycolate biosynthesis; glycolate from 2-phosphoglycolate: step 1/1.</text>
</comment>
<dbReference type="OrthoDB" id="9792518at2"/>
<proteinExistence type="inferred from homology"/>
<protein>
    <recommendedName>
        <fullName evidence="4">phosphoglycolate phosphatase</fullName>
        <ecNumber evidence="4">3.1.3.18</ecNumber>
    </recommendedName>
</protein>
<name>A0A518BA95_9BACT</name>
<evidence type="ECO:0000313" key="5">
    <source>
        <dbReference type="EMBL" id="QDU63857.1"/>
    </source>
</evidence>
<gene>
    <name evidence="5" type="primary">cbbZC</name>
    <name evidence="5" type="ORF">Pan216_47380</name>
</gene>
<accession>A0A518BA95</accession>
<comment type="catalytic activity">
    <reaction evidence="1">
        <text>2-phosphoglycolate + H2O = glycolate + phosphate</text>
        <dbReference type="Rhea" id="RHEA:14369"/>
        <dbReference type="ChEBI" id="CHEBI:15377"/>
        <dbReference type="ChEBI" id="CHEBI:29805"/>
        <dbReference type="ChEBI" id="CHEBI:43474"/>
        <dbReference type="ChEBI" id="CHEBI:58033"/>
        <dbReference type="EC" id="3.1.3.18"/>
    </reaction>
</comment>
<dbReference type="InterPro" id="IPR041492">
    <property type="entry name" value="HAD_2"/>
</dbReference>
<dbReference type="EC" id="3.1.3.18" evidence="4"/>
<evidence type="ECO:0000313" key="6">
    <source>
        <dbReference type="Proteomes" id="UP000317093"/>
    </source>
</evidence>
<organism evidence="5 6">
    <name type="scientific">Kolteria novifilia</name>
    <dbReference type="NCBI Taxonomy" id="2527975"/>
    <lineage>
        <taxon>Bacteria</taxon>
        <taxon>Pseudomonadati</taxon>
        <taxon>Planctomycetota</taxon>
        <taxon>Planctomycetia</taxon>
        <taxon>Kolteriales</taxon>
        <taxon>Kolteriaceae</taxon>
        <taxon>Kolteria</taxon>
    </lineage>
</organism>
<dbReference type="Gene3D" id="1.10.150.240">
    <property type="entry name" value="Putative phosphatase, domain 2"/>
    <property type="match status" value="1"/>
</dbReference>
<dbReference type="GO" id="GO:0005829">
    <property type="term" value="C:cytosol"/>
    <property type="evidence" value="ECO:0007669"/>
    <property type="project" value="TreeGrafter"/>
</dbReference>
<dbReference type="SFLD" id="SFLDG01129">
    <property type="entry name" value="C1.5:_HAD__Beta-PGM__Phosphata"/>
    <property type="match status" value="1"/>
</dbReference>
<comment type="similarity">
    <text evidence="3">Belongs to the HAD-like hydrolase superfamily. CbbY/CbbZ/Gph/YieH family.</text>
</comment>
<dbReference type="InterPro" id="IPR050155">
    <property type="entry name" value="HAD-like_hydrolase_sf"/>
</dbReference>
<dbReference type="InterPro" id="IPR006439">
    <property type="entry name" value="HAD-SF_hydro_IA"/>
</dbReference>
<dbReference type="RefSeq" id="WP_145261635.1">
    <property type="nucleotide sequence ID" value="NZ_CP036279.1"/>
</dbReference>
<keyword evidence="5" id="KW-0378">Hydrolase</keyword>
<evidence type="ECO:0000256" key="3">
    <source>
        <dbReference type="ARBA" id="ARBA00006171"/>
    </source>
</evidence>
<dbReference type="NCBIfam" id="TIGR01509">
    <property type="entry name" value="HAD-SF-IA-v3"/>
    <property type="match status" value="1"/>
</dbReference>
<dbReference type="PRINTS" id="PR00413">
    <property type="entry name" value="HADHALOGNASE"/>
</dbReference>
<dbReference type="SFLD" id="SFLDS00003">
    <property type="entry name" value="Haloacid_Dehalogenase"/>
    <property type="match status" value="1"/>
</dbReference>
<dbReference type="InterPro" id="IPR036412">
    <property type="entry name" value="HAD-like_sf"/>
</dbReference>
<dbReference type="InterPro" id="IPR023198">
    <property type="entry name" value="PGP-like_dom2"/>
</dbReference>
<dbReference type="Gene3D" id="3.40.50.1000">
    <property type="entry name" value="HAD superfamily/HAD-like"/>
    <property type="match status" value="1"/>
</dbReference>
<reference evidence="5 6" key="1">
    <citation type="submission" date="2019-02" db="EMBL/GenBank/DDBJ databases">
        <title>Deep-cultivation of Planctomycetes and their phenomic and genomic characterization uncovers novel biology.</title>
        <authorList>
            <person name="Wiegand S."/>
            <person name="Jogler M."/>
            <person name="Boedeker C."/>
            <person name="Pinto D."/>
            <person name="Vollmers J."/>
            <person name="Rivas-Marin E."/>
            <person name="Kohn T."/>
            <person name="Peeters S.H."/>
            <person name="Heuer A."/>
            <person name="Rast P."/>
            <person name="Oberbeckmann S."/>
            <person name="Bunk B."/>
            <person name="Jeske O."/>
            <person name="Meyerdierks A."/>
            <person name="Storesund J.E."/>
            <person name="Kallscheuer N."/>
            <person name="Luecker S."/>
            <person name="Lage O.M."/>
            <person name="Pohl T."/>
            <person name="Merkel B.J."/>
            <person name="Hornburger P."/>
            <person name="Mueller R.-W."/>
            <person name="Bruemmer F."/>
            <person name="Labrenz M."/>
            <person name="Spormann A.M."/>
            <person name="Op den Camp H."/>
            <person name="Overmann J."/>
            <person name="Amann R."/>
            <person name="Jetten M.S.M."/>
            <person name="Mascher T."/>
            <person name="Medema M.H."/>
            <person name="Devos D.P."/>
            <person name="Kaster A.-K."/>
            <person name="Ovreas L."/>
            <person name="Rohde M."/>
            <person name="Galperin M.Y."/>
            <person name="Jogler C."/>
        </authorList>
    </citation>
    <scope>NUCLEOTIDE SEQUENCE [LARGE SCALE GENOMIC DNA]</scope>
    <source>
        <strain evidence="5 6">Pan216</strain>
    </source>
</reference>
<keyword evidence="6" id="KW-1185">Reference proteome</keyword>
<dbReference type="Proteomes" id="UP000317093">
    <property type="component" value="Chromosome"/>
</dbReference>
<sequence>MELSTTNSSKQRLRSDSESLSLTSFLFDLDGTLVDSYGTIQSSVNYLRRGHGLPPLDLPTIHKAVGRGVGWLLEQTLPGCDPEVETPLYHRHHKAIIGRTKTLPGVRRTIKSLYRRGCRLGICSNKPLALTQVLLAELKLEPLFEIVLGPESVTQRKPAPDMIEVAQSRFGVDSDQVLYVGDMTIDIETARAAGVPVWVIPTGSHDVERLREAKPDHIMTQFNELLSLVPRR</sequence>
<dbReference type="SFLD" id="SFLDG01135">
    <property type="entry name" value="C1.5.6:_HAD__Beta-PGM__Phospha"/>
    <property type="match status" value="1"/>
</dbReference>
<dbReference type="PANTHER" id="PTHR43434:SF1">
    <property type="entry name" value="PHOSPHOGLYCOLATE PHOSPHATASE"/>
    <property type="match status" value="1"/>
</dbReference>
<dbReference type="GO" id="GO:0008967">
    <property type="term" value="F:phosphoglycolate phosphatase activity"/>
    <property type="evidence" value="ECO:0007669"/>
    <property type="project" value="UniProtKB-EC"/>
</dbReference>
<dbReference type="PANTHER" id="PTHR43434">
    <property type="entry name" value="PHOSPHOGLYCOLATE PHOSPHATASE"/>
    <property type="match status" value="1"/>
</dbReference>
<evidence type="ECO:0000256" key="4">
    <source>
        <dbReference type="ARBA" id="ARBA00013078"/>
    </source>
</evidence>
<dbReference type="GO" id="GO:0006281">
    <property type="term" value="P:DNA repair"/>
    <property type="evidence" value="ECO:0007669"/>
    <property type="project" value="TreeGrafter"/>
</dbReference>
<dbReference type="NCBIfam" id="TIGR01549">
    <property type="entry name" value="HAD-SF-IA-v1"/>
    <property type="match status" value="1"/>
</dbReference>
<evidence type="ECO:0000256" key="2">
    <source>
        <dbReference type="ARBA" id="ARBA00004818"/>
    </source>
</evidence>
<dbReference type="SUPFAM" id="SSF56784">
    <property type="entry name" value="HAD-like"/>
    <property type="match status" value="1"/>
</dbReference>
<dbReference type="KEGG" id="knv:Pan216_47380"/>
<dbReference type="InterPro" id="IPR023214">
    <property type="entry name" value="HAD_sf"/>
</dbReference>
<evidence type="ECO:0000256" key="1">
    <source>
        <dbReference type="ARBA" id="ARBA00000830"/>
    </source>
</evidence>